<dbReference type="Pfam" id="PF06940">
    <property type="entry name" value="DUF1287"/>
    <property type="match status" value="1"/>
</dbReference>
<organism evidence="1 2">
    <name type="scientific">Shigella flexneri 2a str. 301</name>
    <dbReference type="NCBI Taxonomy" id="198214"/>
    <lineage>
        <taxon>Bacteria</taxon>
        <taxon>Pseudomonadati</taxon>
        <taxon>Pseudomonadota</taxon>
        <taxon>Gammaproteobacteria</taxon>
        <taxon>Enterobacterales</taxon>
        <taxon>Enterobacteriaceae</taxon>
        <taxon>Shigella</taxon>
    </lineage>
</organism>
<protein>
    <recommendedName>
        <fullName evidence="3">DUF1287 domain-containing protein</fullName>
    </recommendedName>
</protein>
<comment type="caution">
    <text evidence="1">The sequence shown here is derived from an EMBL/GenBank/DDBJ whole genome shotgun (WGS) entry which is preliminary data.</text>
</comment>
<evidence type="ECO:0000313" key="1">
    <source>
        <dbReference type="EMBL" id="OXB30147.1"/>
    </source>
</evidence>
<proteinExistence type="predicted"/>
<evidence type="ECO:0008006" key="3">
    <source>
        <dbReference type="Google" id="ProtNLM"/>
    </source>
</evidence>
<dbReference type="InterPro" id="IPR009706">
    <property type="entry name" value="DUF1287"/>
</dbReference>
<dbReference type="Proteomes" id="UP000198358">
    <property type="component" value="Unassembled WGS sequence"/>
</dbReference>
<dbReference type="EMBL" id="NEDR01000001">
    <property type="protein sequence ID" value="OXB30147.1"/>
    <property type="molecule type" value="Genomic_DNA"/>
</dbReference>
<reference evidence="1 2" key="1">
    <citation type="submission" date="2017-04" db="EMBL/GenBank/DDBJ databases">
        <title>Shigella flexneri 2a str. 301 Sequencing.</title>
        <authorList>
            <person name="Zhu Z."/>
        </authorList>
    </citation>
    <scope>NUCLEOTIDE SEQUENCE [LARGE SCALE GENOMIC DNA]</scope>
    <source>
        <strain evidence="1 2">301</strain>
    </source>
</reference>
<name>A0AB36PLQ2_SHIFL</name>
<accession>A0AB36PLQ2</accession>
<sequence length="129" mass="14900">MVIRALRSQKVDLQKLVHEDMAKNFAEYPQKWKLKRPDSNIDHRRVPNLETWFSRHNKTRPISKNAGDYQAGDIVSWRLDNGLAHIGVASDGFARDGTPLVIHNIGAGAQEEDVLFSWRMVGHYRYFVK</sequence>
<dbReference type="AlphaFoldDB" id="A0AB36PLQ2"/>
<gene>
    <name evidence="1" type="ORF">SF301_2344</name>
</gene>
<evidence type="ECO:0000313" key="2">
    <source>
        <dbReference type="Proteomes" id="UP000198358"/>
    </source>
</evidence>